<protein>
    <submittedName>
        <fullName evidence="1">Transcription factor TGA like domain</fullName>
    </submittedName>
</protein>
<evidence type="ECO:0000313" key="1">
    <source>
        <dbReference type="EMBL" id="KAJ4718415.1"/>
    </source>
</evidence>
<reference evidence="1 2" key="1">
    <citation type="journal article" date="2023" name="Science">
        <title>Complex scaffold remodeling in plant triterpene biosynthesis.</title>
        <authorList>
            <person name="De La Pena R."/>
            <person name="Hodgson H."/>
            <person name="Liu J.C."/>
            <person name="Stephenson M.J."/>
            <person name="Martin A.C."/>
            <person name="Owen C."/>
            <person name="Harkess A."/>
            <person name="Leebens-Mack J."/>
            <person name="Jimenez L.E."/>
            <person name="Osbourn A."/>
            <person name="Sattely E.S."/>
        </authorList>
    </citation>
    <scope>NUCLEOTIDE SEQUENCE [LARGE SCALE GENOMIC DNA]</scope>
    <source>
        <strain evidence="2">cv. JPN11</strain>
        <tissue evidence="1">Leaf</tissue>
    </source>
</reference>
<comment type="caution">
    <text evidence="1">The sequence shown here is derived from an EMBL/GenBank/DDBJ whole genome shotgun (WGS) entry which is preliminary data.</text>
</comment>
<evidence type="ECO:0000313" key="2">
    <source>
        <dbReference type="Proteomes" id="UP001164539"/>
    </source>
</evidence>
<proteinExistence type="predicted"/>
<accession>A0ACC1Y4H2</accession>
<gene>
    <name evidence="1" type="ORF">OWV82_010100</name>
</gene>
<name>A0ACC1Y4H2_MELAZ</name>
<dbReference type="EMBL" id="CM051398">
    <property type="protein sequence ID" value="KAJ4718415.1"/>
    <property type="molecule type" value="Genomic_DNA"/>
</dbReference>
<sequence length="298" mass="34090">MKGTARRPILNYFVENDLEEQEKDGMVMRCTEREDADGTTTIVERVHCTTQCKHETTKRGEDISGEKYYQWRQEQKTRAGRLEKKLRASWELEELIEEQLNRFRAHYNNAMVPIQLKDVAELLMPKWTPPHELAALSWLGDWRPSAILDLVRGLNRSSPSVSSSSSSVSGSSVNERLLSQVMNEIRIDEAIIEEEMAEVQAKCVLHLRFTPLIKKKSRGSALGFIQEEFRKIEQVIVKAQQLRFKALELVVKKVLSQHDAVEFFVAFAGIQDAIHQVAEPQKLRKVMVNMPAKSLGSS</sequence>
<organism evidence="1 2">
    <name type="scientific">Melia azedarach</name>
    <name type="common">Chinaberry tree</name>
    <dbReference type="NCBI Taxonomy" id="155640"/>
    <lineage>
        <taxon>Eukaryota</taxon>
        <taxon>Viridiplantae</taxon>
        <taxon>Streptophyta</taxon>
        <taxon>Embryophyta</taxon>
        <taxon>Tracheophyta</taxon>
        <taxon>Spermatophyta</taxon>
        <taxon>Magnoliopsida</taxon>
        <taxon>eudicotyledons</taxon>
        <taxon>Gunneridae</taxon>
        <taxon>Pentapetalae</taxon>
        <taxon>rosids</taxon>
        <taxon>malvids</taxon>
        <taxon>Sapindales</taxon>
        <taxon>Meliaceae</taxon>
        <taxon>Melia</taxon>
    </lineage>
</organism>
<keyword evidence="2" id="KW-1185">Reference proteome</keyword>
<dbReference type="Proteomes" id="UP001164539">
    <property type="component" value="Chromosome 5"/>
</dbReference>